<dbReference type="Proteomes" id="UP000298860">
    <property type="component" value="Unassembled WGS sequence"/>
</dbReference>
<dbReference type="InterPro" id="IPR020941">
    <property type="entry name" value="SUFU-like_domain"/>
</dbReference>
<protein>
    <submittedName>
        <fullName evidence="2">Antitoxin YqcF</fullName>
    </submittedName>
</protein>
<accession>A0A4D4JF32</accession>
<dbReference type="RefSeq" id="WP_137816915.1">
    <property type="nucleotide sequence ID" value="NZ_BJFL01000081.1"/>
</dbReference>
<dbReference type="AlphaFoldDB" id="A0A4D4JF32"/>
<evidence type="ECO:0000313" key="2">
    <source>
        <dbReference type="EMBL" id="GDY34022.1"/>
    </source>
</evidence>
<keyword evidence="3" id="KW-1185">Reference proteome</keyword>
<name>A0A4D4JF32_9PSEU</name>
<gene>
    <name evidence="2" type="primary">yqcF</name>
    <name evidence="2" type="ORF">GTS_56550</name>
</gene>
<sequence length="194" mass="21521">MSTVSESNRTIARTAAAAFGGRPTVTRYWDDNHHSSVDILTCADQPTEGVNSYATLGLSDTPLTRDGAQFPVRVELVGACANNVDFFPNALSTAAFYVINDHLFCQPGTIFPRVIEMYDPDITMKHLMFVSPFIWGDAPHTLELPDKTVAWLLAVPIAEEERRYAETHGAEALEDLFEQAQIDIFDIDRDPVTT</sequence>
<comment type="caution">
    <text evidence="2">The sequence shown here is derived from an EMBL/GenBank/DDBJ whole genome shotgun (WGS) entry which is preliminary data.</text>
</comment>
<organism evidence="2 3">
    <name type="scientific">Gandjariella thermophila</name>
    <dbReference type="NCBI Taxonomy" id="1931992"/>
    <lineage>
        <taxon>Bacteria</taxon>
        <taxon>Bacillati</taxon>
        <taxon>Actinomycetota</taxon>
        <taxon>Actinomycetes</taxon>
        <taxon>Pseudonocardiales</taxon>
        <taxon>Pseudonocardiaceae</taxon>
        <taxon>Gandjariella</taxon>
    </lineage>
</organism>
<evidence type="ECO:0000313" key="3">
    <source>
        <dbReference type="Proteomes" id="UP000298860"/>
    </source>
</evidence>
<dbReference type="Pfam" id="PF05076">
    <property type="entry name" value="SUFU"/>
    <property type="match status" value="1"/>
</dbReference>
<proteinExistence type="predicted"/>
<dbReference type="EMBL" id="BJFL01000081">
    <property type="protein sequence ID" value="GDY34022.1"/>
    <property type="molecule type" value="Genomic_DNA"/>
</dbReference>
<dbReference type="OrthoDB" id="8479146at2"/>
<reference evidence="3" key="1">
    <citation type="submission" date="2019-04" db="EMBL/GenBank/DDBJ databases">
        <title>Draft genome sequence of Pseudonocardiaceae bacterium SL3-2-4.</title>
        <authorList>
            <person name="Ningsih F."/>
            <person name="Yokota A."/>
            <person name="Sakai Y."/>
            <person name="Nanatani K."/>
            <person name="Yabe S."/>
            <person name="Oetari A."/>
            <person name="Sjamsuridzal W."/>
        </authorList>
    </citation>
    <scope>NUCLEOTIDE SEQUENCE [LARGE SCALE GENOMIC DNA]</scope>
    <source>
        <strain evidence="3">SL3-2-4</strain>
    </source>
</reference>
<evidence type="ECO:0000259" key="1">
    <source>
        <dbReference type="Pfam" id="PF05076"/>
    </source>
</evidence>
<feature type="domain" description="Suppressor of fused-like" evidence="1">
    <location>
        <begin position="35"/>
        <end position="189"/>
    </location>
</feature>